<reference evidence="1 2" key="1">
    <citation type="submission" date="2017-07" db="EMBL/GenBank/DDBJ databases">
        <title>First draft Genome Sequence of Nocardia cerradoensis isolated from human infection.</title>
        <authorList>
            <person name="Carrasco G."/>
        </authorList>
    </citation>
    <scope>NUCLEOTIDE SEQUENCE [LARGE SCALE GENOMIC DNA]</scope>
    <source>
        <strain evidence="1 2">CNM20130759</strain>
    </source>
</reference>
<sequence>MSPSGKALWVLGTDPMRAGEEVLRRFAIGTDGTLIRDDSTARYTGTTVADGRTLTLVPAVR</sequence>
<dbReference type="AlphaFoldDB" id="A0A231H9X3"/>
<dbReference type="EMBL" id="NGAF01000003">
    <property type="protein sequence ID" value="OXR45649.1"/>
    <property type="molecule type" value="Genomic_DNA"/>
</dbReference>
<keyword evidence="2" id="KW-1185">Reference proteome</keyword>
<evidence type="ECO:0000313" key="1">
    <source>
        <dbReference type="EMBL" id="OXR45649.1"/>
    </source>
</evidence>
<dbReference type="RefSeq" id="WP_094025008.1">
    <property type="nucleotide sequence ID" value="NZ_NGAF01000003.1"/>
</dbReference>
<name>A0A231H9X3_9NOCA</name>
<protein>
    <submittedName>
        <fullName evidence="1">Uncharacterized protein</fullName>
    </submittedName>
</protein>
<dbReference type="Proteomes" id="UP000215506">
    <property type="component" value="Unassembled WGS sequence"/>
</dbReference>
<proteinExistence type="predicted"/>
<gene>
    <name evidence="1" type="ORF">B7C42_01941</name>
</gene>
<evidence type="ECO:0000313" key="2">
    <source>
        <dbReference type="Proteomes" id="UP000215506"/>
    </source>
</evidence>
<organism evidence="1 2">
    <name type="scientific">Nocardia cerradoensis</name>
    <dbReference type="NCBI Taxonomy" id="85688"/>
    <lineage>
        <taxon>Bacteria</taxon>
        <taxon>Bacillati</taxon>
        <taxon>Actinomycetota</taxon>
        <taxon>Actinomycetes</taxon>
        <taxon>Mycobacteriales</taxon>
        <taxon>Nocardiaceae</taxon>
        <taxon>Nocardia</taxon>
    </lineage>
</organism>
<accession>A0A231H9X3</accession>
<comment type="caution">
    <text evidence="1">The sequence shown here is derived from an EMBL/GenBank/DDBJ whole genome shotgun (WGS) entry which is preliminary data.</text>
</comment>